<comment type="caution">
    <text evidence="8">The sequence shown here is derived from an EMBL/GenBank/DDBJ whole genome shotgun (WGS) entry which is preliminary data.</text>
</comment>
<evidence type="ECO:0000256" key="4">
    <source>
        <dbReference type="ARBA" id="ARBA00022692"/>
    </source>
</evidence>
<keyword evidence="2" id="KW-0813">Transport</keyword>
<keyword evidence="6 7" id="KW-0472">Membrane</keyword>
<organism evidence="8 9">
    <name type="scientific">Brotonthovivens ammoniilytica</name>
    <dbReference type="NCBI Taxonomy" id="2981725"/>
    <lineage>
        <taxon>Bacteria</taxon>
        <taxon>Bacillati</taxon>
        <taxon>Bacillota</taxon>
        <taxon>Clostridia</taxon>
        <taxon>Lachnospirales</taxon>
        <taxon>Lachnospiraceae</taxon>
        <taxon>Brotonthovivens</taxon>
    </lineage>
</organism>
<feature type="transmembrane region" description="Helical" evidence="7">
    <location>
        <begin position="197"/>
        <end position="219"/>
    </location>
</feature>
<dbReference type="InterPro" id="IPR002528">
    <property type="entry name" value="MATE_fam"/>
</dbReference>
<dbReference type="PANTHER" id="PTHR42925">
    <property type="entry name" value="MULTIDRUG AND TOXIN EFFLUX PROTEIN MATE FAMILY"/>
    <property type="match status" value="1"/>
</dbReference>
<reference evidence="8 9" key="1">
    <citation type="journal article" date="2021" name="ISME Commun">
        <title>Automated analysis of genomic sequences facilitates high-throughput and comprehensive description of bacteria.</title>
        <authorList>
            <person name="Hitch T.C.A."/>
        </authorList>
    </citation>
    <scope>NUCLEOTIDE SEQUENCE [LARGE SCALE GENOMIC DNA]</scope>
    <source>
        <strain evidence="8 9">Sanger_109</strain>
    </source>
</reference>
<feature type="transmembrane region" description="Helical" evidence="7">
    <location>
        <begin position="59"/>
        <end position="80"/>
    </location>
</feature>
<sequence length="461" mass="50555">MSKLLTKDKQFYRTFFSLMGLLVVQNLISYSVNLADNVMLGSYGQNELSGAAAVNQIQFVWQQVVVGLGEGLVVLSAQYWGKGETGPIKKLAGIALRIAIVGGLILTAAASLFPEQILEIFTKDPAIIACGTEYLSLMRFTYLLFAITNVLLAMLRSVETVRIAFFVSLSTLIINVGINYMLIFGNFGAPEMGIRGAAVGTLAARAVELFIVACYVAFGDKKLHVKWKEFLRRDHQMLGSFLRISLPVVVIQGLFGVSQAMQTAILGHLDTNAIAANSAAATLFQFLKIIAIGSASATSVVIGKTIGMGKLDKVKEYSRTLQVVFLVVGLTICLGLNILRVPILSFYSLNEESLKLASQIIIMLSFIAIGTSYQMPTIGGIIRGGGDTTFYLKLDLISIWCIMYPLSFMAAFWWKLPTIVVVLFINSDQIFKCLPAFIKVNRYNWIRRLTGGEKRTEGETD</sequence>
<feature type="transmembrane region" description="Helical" evidence="7">
    <location>
        <begin position="92"/>
        <end position="114"/>
    </location>
</feature>
<protein>
    <submittedName>
        <fullName evidence="8">MATE family efflux transporter</fullName>
    </submittedName>
</protein>
<keyword evidence="3" id="KW-1003">Cell membrane</keyword>
<evidence type="ECO:0000256" key="3">
    <source>
        <dbReference type="ARBA" id="ARBA00022475"/>
    </source>
</evidence>
<dbReference type="InterPro" id="IPR047135">
    <property type="entry name" value="YsiQ"/>
</dbReference>
<keyword evidence="5 7" id="KW-1133">Transmembrane helix</keyword>
<evidence type="ECO:0000256" key="1">
    <source>
        <dbReference type="ARBA" id="ARBA00004651"/>
    </source>
</evidence>
<name>A0ABT2TKT7_9FIRM</name>
<feature type="transmembrane region" description="Helical" evidence="7">
    <location>
        <begin position="12"/>
        <end position="32"/>
    </location>
</feature>
<evidence type="ECO:0000313" key="9">
    <source>
        <dbReference type="Proteomes" id="UP001652442"/>
    </source>
</evidence>
<feature type="transmembrane region" description="Helical" evidence="7">
    <location>
        <begin position="419"/>
        <end position="438"/>
    </location>
</feature>
<feature type="transmembrane region" description="Helical" evidence="7">
    <location>
        <begin position="281"/>
        <end position="302"/>
    </location>
</feature>
<accession>A0ABT2TKT7</accession>
<feature type="transmembrane region" description="Helical" evidence="7">
    <location>
        <begin position="134"/>
        <end position="152"/>
    </location>
</feature>
<dbReference type="InterPro" id="IPR048279">
    <property type="entry name" value="MdtK-like"/>
</dbReference>
<dbReference type="RefSeq" id="WP_158425534.1">
    <property type="nucleotide sequence ID" value="NZ_JAOQJQ010000004.1"/>
</dbReference>
<dbReference type="Pfam" id="PF01554">
    <property type="entry name" value="MatE"/>
    <property type="match status" value="2"/>
</dbReference>
<feature type="transmembrane region" description="Helical" evidence="7">
    <location>
        <begin position="394"/>
        <end position="413"/>
    </location>
</feature>
<feature type="transmembrane region" description="Helical" evidence="7">
    <location>
        <begin position="323"/>
        <end position="344"/>
    </location>
</feature>
<gene>
    <name evidence="8" type="ORF">OCV88_10860</name>
</gene>
<evidence type="ECO:0000256" key="5">
    <source>
        <dbReference type="ARBA" id="ARBA00022989"/>
    </source>
</evidence>
<comment type="subcellular location">
    <subcellularLocation>
        <location evidence="1">Cell membrane</location>
        <topology evidence="1">Multi-pass membrane protein</topology>
    </subcellularLocation>
</comment>
<keyword evidence="9" id="KW-1185">Reference proteome</keyword>
<proteinExistence type="predicted"/>
<feature type="transmembrane region" description="Helical" evidence="7">
    <location>
        <begin position="164"/>
        <end position="185"/>
    </location>
</feature>
<dbReference type="PIRSF" id="PIRSF006603">
    <property type="entry name" value="DinF"/>
    <property type="match status" value="1"/>
</dbReference>
<evidence type="ECO:0000313" key="8">
    <source>
        <dbReference type="EMBL" id="MCU6762829.1"/>
    </source>
</evidence>
<evidence type="ECO:0000256" key="7">
    <source>
        <dbReference type="SAM" id="Phobius"/>
    </source>
</evidence>
<dbReference type="EMBL" id="JAOQJQ010000004">
    <property type="protein sequence ID" value="MCU6762829.1"/>
    <property type="molecule type" value="Genomic_DNA"/>
</dbReference>
<feature type="transmembrane region" description="Helical" evidence="7">
    <location>
        <begin position="240"/>
        <end position="261"/>
    </location>
</feature>
<feature type="transmembrane region" description="Helical" evidence="7">
    <location>
        <begin position="356"/>
        <end position="373"/>
    </location>
</feature>
<evidence type="ECO:0000256" key="6">
    <source>
        <dbReference type="ARBA" id="ARBA00023136"/>
    </source>
</evidence>
<keyword evidence="4 7" id="KW-0812">Transmembrane</keyword>
<evidence type="ECO:0000256" key="2">
    <source>
        <dbReference type="ARBA" id="ARBA00022448"/>
    </source>
</evidence>
<dbReference type="PANTHER" id="PTHR42925:SF2">
    <property type="entry name" value="NA+ DRIVEN MULTIDRUG EFFLUX PUMP"/>
    <property type="match status" value="1"/>
</dbReference>
<dbReference type="NCBIfam" id="TIGR00797">
    <property type="entry name" value="matE"/>
    <property type="match status" value="1"/>
</dbReference>
<dbReference type="Proteomes" id="UP001652442">
    <property type="component" value="Unassembled WGS sequence"/>
</dbReference>